<comment type="caution">
    <text evidence="1">The sequence shown here is derived from an EMBL/GenBank/DDBJ whole genome shotgun (WGS) entry which is preliminary data.</text>
</comment>
<sequence length="444" mass="52851">MIEVGKKYGCLTVLDDGDEYKKTEKYLSYLEELNERKQELQPFILKRKELIEKDPNLYDKWKECIEQKRMTNDVYSFHVSMVEINREIKRRKKEIDKMEARIEPHYKCQCKCGKLHYYNELTLGKKPKYCIYPVSYANNKGRYSIRAKNATSRKIEKYDGIENVFLWEKGSLSAEDFEKRFNSGERKPYEPKDYSLPSDEYCELYNTFKTKQLVEKEQLLVETIAKIPRVNAKNYDVDFSGRQYESLYIEKCVNEHLESEPHFSFTQKHKKCWHNITVYKQYKCKCSHCGKEQLVTCNRFGIYPPTEYGYHAYNGYWSNVYCDCHPISSFQWIVTKLLFENDVPYAVEYSFSDLYGNGGVNQLRFDFAIFNKDGSIKCLIECQGEQHFKPVEEFGGEEQFQSQIKNDSLKRQYVKDHNIKLIEISYKTKKIEQIEDILRKEGVL</sequence>
<dbReference type="EMBL" id="SVER01000058">
    <property type="protein sequence ID" value="MBE5920867.1"/>
    <property type="molecule type" value="Genomic_DNA"/>
</dbReference>
<evidence type="ECO:0000313" key="1">
    <source>
        <dbReference type="EMBL" id="MBE5920867.1"/>
    </source>
</evidence>
<evidence type="ECO:0008006" key="3">
    <source>
        <dbReference type="Google" id="ProtNLM"/>
    </source>
</evidence>
<proteinExistence type="predicted"/>
<gene>
    <name evidence="1" type="ORF">E7272_13645</name>
</gene>
<dbReference type="AlphaFoldDB" id="A0A927YP44"/>
<evidence type="ECO:0000313" key="2">
    <source>
        <dbReference type="Proteomes" id="UP000766246"/>
    </source>
</evidence>
<organism evidence="1 2">
    <name type="scientific">Pseudobutyrivibrio ruminis</name>
    <dbReference type="NCBI Taxonomy" id="46206"/>
    <lineage>
        <taxon>Bacteria</taxon>
        <taxon>Bacillati</taxon>
        <taxon>Bacillota</taxon>
        <taxon>Clostridia</taxon>
        <taxon>Lachnospirales</taxon>
        <taxon>Lachnospiraceae</taxon>
        <taxon>Pseudobutyrivibrio</taxon>
    </lineage>
</organism>
<protein>
    <recommendedName>
        <fullName evidence="3">DUF2726 domain-containing protein</fullName>
    </recommendedName>
</protein>
<accession>A0A927YP44</accession>
<dbReference type="Proteomes" id="UP000766246">
    <property type="component" value="Unassembled WGS sequence"/>
</dbReference>
<name>A0A927YP44_9FIRM</name>
<reference evidence="1" key="1">
    <citation type="submission" date="2019-04" db="EMBL/GenBank/DDBJ databases">
        <title>Evolution of Biomass-Degrading Anaerobic Consortia Revealed by Metagenomics.</title>
        <authorList>
            <person name="Peng X."/>
        </authorList>
    </citation>
    <scope>NUCLEOTIDE SEQUENCE</scope>
    <source>
        <strain evidence="1">SIG311</strain>
    </source>
</reference>
<dbReference type="Gene3D" id="3.40.960.10">
    <property type="entry name" value="VSR Endonuclease"/>
    <property type="match status" value="1"/>
</dbReference>